<evidence type="ECO:0000313" key="2">
    <source>
        <dbReference type="Proteomes" id="UP000077202"/>
    </source>
</evidence>
<name>A0A176W7E9_MARPO</name>
<keyword evidence="2" id="KW-1185">Reference proteome</keyword>
<dbReference type="PANTHER" id="PTHR37067">
    <property type="entry name" value="PX DOMAIN-CONTAINING PROTEIN"/>
    <property type="match status" value="1"/>
</dbReference>
<comment type="caution">
    <text evidence="1">The sequence shown here is derived from an EMBL/GenBank/DDBJ whole genome shotgun (WGS) entry which is preliminary data.</text>
</comment>
<dbReference type="Proteomes" id="UP000077202">
    <property type="component" value="Unassembled WGS sequence"/>
</dbReference>
<proteinExistence type="predicted"/>
<dbReference type="PANTHER" id="PTHR37067:SF3">
    <property type="entry name" value="PX DOMAIN-CONTAINING PROTEIN"/>
    <property type="match status" value="1"/>
</dbReference>
<reference evidence="1" key="1">
    <citation type="submission" date="2016-03" db="EMBL/GenBank/DDBJ databases">
        <title>Mechanisms controlling the formation of the plant cell surface in tip-growing cells are functionally conserved among land plants.</title>
        <authorList>
            <person name="Honkanen S."/>
            <person name="Jones V.A."/>
            <person name="Morieri G."/>
            <person name="Champion C."/>
            <person name="Hetherington A.J."/>
            <person name="Kelly S."/>
            <person name="Saint-Marcoux D."/>
            <person name="Proust H."/>
            <person name="Prescott H."/>
            <person name="Dolan L."/>
        </authorList>
    </citation>
    <scope>NUCLEOTIDE SEQUENCE [LARGE SCALE GENOMIC DNA]</scope>
    <source>
        <tissue evidence="1">Whole gametophyte</tissue>
    </source>
</reference>
<gene>
    <name evidence="1" type="ORF">AXG93_3036s1350</name>
</gene>
<dbReference type="EMBL" id="LVLJ01001564">
    <property type="protein sequence ID" value="OAE29008.1"/>
    <property type="molecule type" value="Genomic_DNA"/>
</dbReference>
<protein>
    <submittedName>
        <fullName evidence="1">Uncharacterized protein</fullName>
    </submittedName>
</protein>
<evidence type="ECO:0000313" key="1">
    <source>
        <dbReference type="EMBL" id="OAE29008.1"/>
    </source>
</evidence>
<accession>A0A176W7E9</accession>
<dbReference type="AlphaFoldDB" id="A0A176W7E9"/>
<sequence>MFDTVVKVLDVICPDWRDYLIGFATDEARNMRGRHVGLLTFLDNATGSNFIKGMTTLMFQQMVELSNLLQMFCRLVGGKVSLFQSELQAMAEAAGGLVTVFPETSAVEADFSRLRREKDIFKQSLSDFGLECVLHAQQHKVLLKITTKN</sequence>
<organism evidence="1 2">
    <name type="scientific">Marchantia polymorpha subsp. ruderalis</name>
    <dbReference type="NCBI Taxonomy" id="1480154"/>
    <lineage>
        <taxon>Eukaryota</taxon>
        <taxon>Viridiplantae</taxon>
        <taxon>Streptophyta</taxon>
        <taxon>Embryophyta</taxon>
        <taxon>Marchantiophyta</taxon>
        <taxon>Marchantiopsida</taxon>
        <taxon>Marchantiidae</taxon>
        <taxon>Marchantiales</taxon>
        <taxon>Marchantiaceae</taxon>
        <taxon>Marchantia</taxon>
    </lineage>
</organism>